<organism evidence="1 2">
    <name type="scientific">Desulfobotulus alkaliphilus</name>
    <dbReference type="NCBI Taxonomy" id="622671"/>
    <lineage>
        <taxon>Bacteria</taxon>
        <taxon>Pseudomonadati</taxon>
        <taxon>Thermodesulfobacteriota</taxon>
        <taxon>Desulfobacteria</taxon>
        <taxon>Desulfobacterales</taxon>
        <taxon>Desulfobacteraceae</taxon>
        <taxon>Desulfobotulus</taxon>
    </lineage>
</organism>
<dbReference type="Proteomes" id="UP000318307">
    <property type="component" value="Unassembled WGS sequence"/>
</dbReference>
<sequence length="107" mass="12458">MKPRTIDYKILGLISGKHPNHTRRLKQLESFPRKELAAHLSDWFGMEPYHFMWPERYGNPWPVIEAHWPEVENYLKARLSGDSPALPDCLAVFSQHPEKEYADSKAG</sequence>
<evidence type="ECO:0000313" key="1">
    <source>
        <dbReference type="EMBL" id="TWI68524.1"/>
    </source>
</evidence>
<name>A0A562RJ13_9BACT</name>
<comment type="caution">
    <text evidence="1">The sequence shown here is derived from an EMBL/GenBank/DDBJ whole genome shotgun (WGS) entry which is preliminary data.</text>
</comment>
<accession>A0A562RJ13</accession>
<protein>
    <submittedName>
        <fullName evidence="1">Uncharacterized protein</fullName>
    </submittedName>
</protein>
<dbReference type="RefSeq" id="WP_144685600.1">
    <property type="nucleotide sequence ID" value="NZ_VLLC01000021.1"/>
</dbReference>
<evidence type="ECO:0000313" key="2">
    <source>
        <dbReference type="Proteomes" id="UP000318307"/>
    </source>
</evidence>
<gene>
    <name evidence="1" type="ORF">LZ24_02496</name>
</gene>
<reference evidence="1 2" key="1">
    <citation type="submission" date="2019-07" db="EMBL/GenBank/DDBJ databases">
        <title>Genome sequencing of 100 strains of the haloalkaliphilic chemolithoautotrophic sulfur-oxidizing bacterium Thioalkalivibrio.</title>
        <authorList>
            <person name="Muyzer G."/>
        </authorList>
    </citation>
    <scope>NUCLEOTIDE SEQUENCE [LARGE SCALE GENOMIC DNA]</scope>
    <source>
        <strain evidence="1 2">ASO4-4</strain>
    </source>
</reference>
<proteinExistence type="predicted"/>
<dbReference type="AlphaFoldDB" id="A0A562RJ13"/>
<keyword evidence="2" id="KW-1185">Reference proteome</keyword>
<dbReference type="EMBL" id="VLLC01000021">
    <property type="protein sequence ID" value="TWI68524.1"/>
    <property type="molecule type" value="Genomic_DNA"/>
</dbReference>
<dbReference type="OrthoDB" id="9780392at2"/>